<dbReference type="Proteomes" id="UP000562682">
    <property type="component" value="Unassembled WGS sequence"/>
</dbReference>
<evidence type="ECO:0000313" key="2">
    <source>
        <dbReference type="EMBL" id="KAF5683587.1"/>
    </source>
</evidence>
<evidence type="ECO:0000313" key="3">
    <source>
        <dbReference type="Proteomes" id="UP000562682"/>
    </source>
</evidence>
<keyword evidence="3" id="KW-1185">Reference proteome</keyword>
<proteinExistence type="predicted"/>
<keyword evidence="1" id="KW-1133">Transmembrane helix</keyword>
<keyword evidence="1" id="KW-0472">Membrane</keyword>
<gene>
    <name evidence="2" type="ORF">FDENT_7199</name>
</gene>
<sequence>MRQVFSCDFVTPYERLEDRDIVEREAMDIRWRLGHVFGDYFGRVAAVDVDYAAAHLVMVFAVFGLFGIGPLGLEPWC</sequence>
<keyword evidence="1" id="KW-0812">Transmembrane</keyword>
<dbReference type="AlphaFoldDB" id="A0A8H5UC86"/>
<protein>
    <submittedName>
        <fullName evidence="2">Uncharacterized protein</fullName>
    </submittedName>
</protein>
<evidence type="ECO:0000256" key="1">
    <source>
        <dbReference type="SAM" id="Phobius"/>
    </source>
</evidence>
<feature type="transmembrane region" description="Helical" evidence="1">
    <location>
        <begin position="51"/>
        <end position="73"/>
    </location>
</feature>
<dbReference type="EMBL" id="JAAOAK010000194">
    <property type="protein sequence ID" value="KAF5683587.1"/>
    <property type="molecule type" value="Genomic_DNA"/>
</dbReference>
<reference evidence="2 3" key="1">
    <citation type="submission" date="2020-05" db="EMBL/GenBank/DDBJ databases">
        <title>Identification and distribution of gene clusters putatively required for synthesis of sphingolipid metabolism inhibitors in phylogenetically diverse species of the filamentous fungus Fusarium.</title>
        <authorList>
            <person name="Kim H.-S."/>
            <person name="Busman M."/>
            <person name="Brown D.W."/>
            <person name="Divon H."/>
            <person name="Uhlig S."/>
            <person name="Proctor R.H."/>
        </authorList>
    </citation>
    <scope>NUCLEOTIDE SEQUENCE [LARGE SCALE GENOMIC DNA]</scope>
    <source>
        <strain evidence="2 3">NRRL 25311</strain>
    </source>
</reference>
<accession>A0A8H5UC86</accession>
<name>A0A8H5UC86_9HYPO</name>
<organism evidence="2 3">
    <name type="scientific">Fusarium denticulatum</name>
    <dbReference type="NCBI Taxonomy" id="48507"/>
    <lineage>
        <taxon>Eukaryota</taxon>
        <taxon>Fungi</taxon>
        <taxon>Dikarya</taxon>
        <taxon>Ascomycota</taxon>
        <taxon>Pezizomycotina</taxon>
        <taxon>Sordariomycetes</taxon>
        <taxon>Hypocreomycetidae</taxon>
        <taxon>Hypocreales</taxon>
        <taxon>Nectriaceae</taxon>
        <taxon>Fusarium</taxon>
        <taxon>Fusarium fujikuroi species complex</taxon>
    </lineage>
</organism>
<comment type="caution">
    <text evidence="2">The sequence shown here is derived from an EMBL/GenBank/DDBJ whole genome shotgun (WGS) entry which is preliminary data.</text>
</comment>